<dbReference type="GO" id="GO:0005829">
    <property type="term" value="C:cytosol"/>
    <property type="evidence" value="ECO:0007669"/>
    <property type="project" value="TreeGrafter"/>
</dbReference>
<evidence type="ECO:0000313" key="4">
    <source>
        <dbReference type="Proteomes" id="UP000655830"/>
    </source>
</evidence>
<dbReference type="Gene3D" id="3.40.50.1580">
    <property type="entry name" value="Nucleoside phosphorylase domain"/>
    <property type="match status" value="1"/>
</dbReference>
<evidence type="ECO:0000259" key="2">
    <source>
        <dbReference type="Pfam" id="PF01048"/>
    </source>
</evidence>
<evidence type="ECO:0000256" key="1">
    <source>
        <dbReference type="SAM" id="SignalP"/>
    </source>
</evidence>
<dbReference type="AlphaFoldDB" id="A0A926EER1"/>
<keyword evidence="4" id="KW-1185">Reference proteome</keyword>
<comment type="caution">
    <text evidence="3">The sequence shown here is derived from an EMBL/GenBank/DDBJ whole genome shotgun (WGS) entry which is preliminary data.</text>
</comment>
<dbReference type="GO" id="GO:0008782">
    <property type="term" value="F:adenosylhomocysteine nucleosidase activity"/>
    <property type="evidence" value="ECO:0007669"/>
    <property type="project" value="TreeGrafter"/>
</dbReference>
<dbReference type="EMBL" id="JACRSY010000002">
    <property type="protein sequence ID" value="MBC8578221.1"/>
    <property type="molecule type" value="Genomic_DNA"/>
</dbReference>
<dbReference type="PANTHER" id="PTHR46832:SF1">
    <property type="entry name" value="5'-METHYLTHIOADENOSINE_S-ADENOSYLHOMOCYSTEINE NUCLEOSIDASE"/>
    <property type="match status" value="1"/>
</dbReference>
<organism evidence="3 4">
    <name type="scientific">Zhenhengia yiwuensis</name>
    <dbReference type="NCBI Taxonomy" id="2763666"/>
    <lineage>
        <taxon>Bacteria</taxon>
        <taxon>Bacillati</taxon>
        <taxon>Bacillota</taxon>
        <taxon>Clostridia</taxon>
        <taxon>Lachnospirales</taxon>
        <taxon>Lachnospiraceae</taxon>
        <taxon>Zhenhengia</taxon>
    </lineage>
</organism>
<dbReference type="GO" id="GO:0009116">
    <property type="term" value="P:nucleoside metabolic process"/>
    <property type="evidence" value="ECO:0007669"/>
    <property type="project" value="InterPro"/>
</dbReference>
<feature type="signal peptide" evidence="1">
    <location>
        <begin position="1"/>
        <end position="27"/>
    </location>
</feature>
<dbReference type="Pfam" id="PF01048">
    <property type="entry name" value="PNP_UDP_1"/>
    <property type="match status" value="1"/>
</dbReference>
<proteinExistence type="predicted"/>
<sequence length="311" mass="33790">MNKLIKKSMTLFAVVSMGAVMMGAAPASSVNKEVIPAVQLVEAVQRPLLIQGAMDVETEIMMAALENTEDITLGVWKYTKGTLNGYPVVISRTRIGMVNAAASTTLAIEHFNPVAIINQGTAGGHDPELHKYDIVLGKEVVNMGAFKTDFTEKGDGIHPTTWKPMTLEIIDKETGEWTEVGSFPADETLLAAANSVKDTYTKGKIVEGTVGSADEWNKEIDRILWLNETLGTSAEEMETAAAAQIAATYNIPFLSIRILSNNEVHKEVYDRTTGEDSQAFTLEVAKAYINDYLLAETKEAPLTTEATTKTN</sequence>
<dbReference type="InterPro" id="IPR000845">
    <property type="entry name" value="Nucleoside_phosphorylase_d"/>
</dbReference>
<dbReference type="SUPFAM" id="SSF53167">
    <property type="entry name" value="Purine and uridine phosphorylases"/>
    <property type="match status" value="1"/>
</dbReference>
<keyword evidence="1" id="KW-0732">Signal</keyword>
<dbReference type="CDD" id="cd09008">
    <property type="entry name" value="MTAN"/>
    <property type="match status" value="1"/>
</dbReference>
<dbReference type="InterPro" id="IPR035994">
    <property type="entry name" value="Nucleoside_phosphorylase_sf"/>
</dbReference>
<gene>
    <name evidence="3" type="ORF">H8718_01525</name>
</gene>
<evidence type="ECO:0000313" key="3">
    <source>
        <dbReference type="EMBL" id="MBC8578221.1"/>
    </source>
</evidence>
<feature type="domain" description="Nucleoside phosphorylase" evidence="2">
    <location>
        <begin position="49"/>
        <end position="267"/>
    </location>
</feature>
<name>A0A926EER1_9FIRM</name>
<protein>
    <submittedName>
        <fullName evidence="3">5'-methylthioadenosine/S-adenosylhomocysteine nucleosidase</fullName>
    </submittedName>
</protein>
<accession>A0A926EER1</accession>
<dbReference type="GO" id="GO:0019284">
    <property type="term" value="P:L-methionine salvage from S-adenosylmethionine"/>
    <property type="evidence" value="ECO:0007669"/>
    <property type="project" value="TreeGrafter"/>
</dbReference>
<dbReference type="PANTHER" id="PTHR46832">
    <property type="entry name" value="5'-METHYLTHIOADENOSINE/S-ADENOSYLHOMOCYSTEINE NUCLEOSIDASE"/>
    <property type="match status" value="1"/>
</dbReference>
<dbReference type="RefSeq" id="WP_249331274.1">
    <property type="nucleotide sequence ID" value="NZ_JACRSY010000002.1"/>
</dbReference>
<dbReference type="Proteomes" id="UP000655830">
    <property type="component" value="Unassembled WGS sequence"/>
</dbReference>
<dbReference type="GO" id="GO:0008930">
    <property type="term" value="F:methylthioadenosine nucleosidase activity"/>
    <property type="evidence" value="ECO:0007669"/>
    <property type="project" value="TreeGrafter"/>
</dbReference>
<feature type="chain" id="PRO_5039695913" evidence="1">
    <location>
        <begin position="28"/>
        <end position="311"/>
    </location>
</feature>
<reference evidence="3" key="1">
    <citation type="submission" date="2020-08" db="EMBL/GenBank/DDBJ databases">
        <title>Genome public.</title>
        <authorList>
            <person name="Liu C."/>
            <person name="Sun Q."/>
        </authorList>
    </citation>
    <scope>NUCLEOTIDE SEQUENCE</scope>
    <source>
        <strain evidence="3">NSJ-12</strain>
    </source>
</reference>